<gene>
    <name evidence="4" type="ORF">jhhlp_005602</name>
</gene>
<feature type="region of interest" description="Disordered" evidence="2">
    <location>
        <begin position="263"/>
        <end position="441"/>
    </location>
</feature>
<feature type="compositionally biased region" description="Low complexity" evidence="2">
    <location>
        <begin position="363"/>
        <end position="375"/>
    </location>
</feature>
<dbReference type="OrthoDB" id="5399559at2759"/>
<name>A0A2N3N3K2_9PEZI</name>
<dbReference type="EMBL" id="NLAX01000701">
    <property type="protein sequence ID" value="PKS07005.1"/>
    <property type="molecule type" value="Genomic_DNA"/>
</dbReference>
<evidence type="ECO:0000313" key="5">
    <source>
        <dbReference type="Proteomes" id="UP000233524"/>
    </source>
</evidence>
<dbReference type="VEuPathDB" id="FungiDB:jhhlp_005602"/>
<feature type="coiled-coil region" evidence="1">
    <location>
        <begin position="100"/>
        <end position="127"/>
    </location>
</feature>
<feature type="domain" description="YAG7-like dimerisation" evidence="3">
    <location>
        <begin position="171"/>
        <end position="254"/>
    </location>
</feature>
<reference evidence="4 5" key="1">
    <citation type="journal article" date="2017" name="G3 (Bethesda)">
        <title>First Draft Genome Sequence of the Pathogenic Fungus Lomentospora prolificans (Formerly Scedosporium prolificans).</title>
        <authorList>
            <person name="Luo R."/>
            <person name="Zimin A."/>
            <person name="Workman R."/>
            <person name="Fan Y."/>
            <person name="Pertea G."/>
            <person name="Grossman N."/>
            <person name="Wear M.P."/>
            <person name="Jia B."/>
            <person name="Miller H."/>
            <person name="Casadevall A."/>
            <person name="Timp W."/>
            <person name="Zhang S.X."/>
            <person name="Salzberg S.L."/>
        </authorList>
    </citation>
    <scope>NUCLEOTIDE SEQUENCE [LARGE SCALE GENOMIC DNA]</scope>
    <source>
        <strain evidence="4 5">JHH-5317</strain>
    </source>
</reference>
<dbReference type="AlphaFoldDB" id="A0A2N3N3K2"/>
<sequence>MAAPAVQTAQSGAKASKKKAKLVDRTASPAPPVSPAPEKETADDQENGLQENPYIRELQKNIRNINKKITNASKTDSLLKEHAGKSLDELVAARVINADQKAQIQKKPALEAQLKQFEEQLIQYKKIDADYRSRAEAETERVQKTLTEKFEKEKADAVREVKEKAESDLKRTVHDNLLILSQFLRLAAARRAEEADPTLDENLALEGVLLAVYGGDEKAVSVMLKLVEGTDDHAHSTAGEQLQSTYAHIKSVSQAYLAQYEPAQEEVEAQPAAEVEPADTSAPVAEEAPVVPEEKTNDETPVTQTNGTTAAAEDAATEGAGELEASQEWVSVPRPTETESSTEESPVAAANGQSWADDHPETPAEAPAAAAPADPNDGFHQVQGRHHRGRNEREGGNWRGRGRGDWRGRGGHRGDGRGRRGGPRGGSGGAGHRGPRRTEES</sequence>
<dbReference type="InParanoid" id="A0A2N3N3K2"/>
<keyword evidence="1" id="KW-0175">Coiled coil</keyword>
<comment type="caution">
    <text evidence="4">The sequence shown here is derived from an EMBL/GenBank/DDBJ whole genome shotgun (WGS) entry which is preliminary data.</text>
</comment>
<organism evidence="4 5">
    <name type="scientific">Lomentospora prolificans</name>
    <dbReference type="NCBI Taxonomy" id="41688"/>
    <lineage>
        <taxon>Eukaryota</taxon>
        <taxon>Fungi</taxon>
        <taxon>Dikarya</taxon>
        <taxon>Ascomycota</taxon>
        <taxon>Pezizomycotina</taxon>
        <taxon>Sordariomycetes</taxon>
        <taxon>Hypocreomycetidae</taxon>
        <taxon>Microascales</taxon>
        <taxon>Microascaceae</taxon>
        <taxon>Lomentospora</taxon>
    </lineage>
</organism>
<dbReference type="Pfam" id="PF26434">
    <property type="entry name" value="YAG7_C"/>
    <property type="match status" value="1"/>
</dbReference>
<keyword evidence="5" id="KW-1185">Reference proteome</keyword>
<feature type="compositionally biased region" description="Low complexity" evidence="2">
    <location>
        <begin position="307"/>
        <end position="324"/>
    </location>
</feature>
<feature type="compositionally biased region" description="Basic and acidic residues" evidence="2">
    <location>
        <begin position="391"/>
        <end position="418"/>
    </location>
</feature>
<evidence type="ECO:0000256" key="1">
    <source>
        <dbReference type="SAM" id="Coils"/>
    </source>
</evidence>
<accession>A0A2N3N3K2</accession>
<feature type="compositionally biased region" description="Low complexity" evidence="2">
    <location>
        <begin position="282"/>
        <end position="291"/>
    </location>
</feature>
<protein>
    <recommendedName>
        <fullName evidence="3">YAG7-like dimerisation domain-containing protein</fullName>
    </recommendedName>
</protein>
<feature type="compositionally biased region" description="Gly residues" evidence="2">
    <location>
        <begin position="423"/>
        <end position="432"/>
    </location>
</feature>
<proteinExistence type="predicted"/>
<evidence type="ECO:0000256" key="2">
    <source>
        <dbReference type="SAM" id="MobiDB-lite"/>
    </source>
</evidence>
<evidence type="ECO:0000259" key="3">
    <source>
        <dbReference type="Pfam" id="PF26434"/>
    </source>
</evidence>
<dbReference type="InterPro" id="IPR058602">
    <property type="entry name" value="YAG7_dimerisation_dom"/>
</dbReference>
<feature type="region of interest" description="Disordered" evidence="2">
    <location>
        <begin position="1"/>
        <end position="52"/>
    </location>
</feature>
<dbReference type="Proteomes" id="UP000233524">
    <property type="component" value="Unassembled WGS sequence"/>
</dbReference>
<evidence type="ECO:0000313" key="4">
    <source>
        <dbReference type="EMBL" id="PKS07005.1"/>
    </source>
</evidence>
<dbReference type="STRING" id="41688.A0A2N3N3K2"/>